<reference evidence="1" key="1">
    <citation type="submission" date="2018-06" db="EMBL/GenBank/DDBJ databases">
        <authorList>
            <person name="Zhirakovskaya E."/>
        </authorList>
    </citation>
    <scope>NUCLEOTIDE SEQUENCE</scope>
</reference>
<feature type="non-terminal residue" evidence="1">
    <location>
        <position position="47"/>
    </location>
</feature>
<dbReference type="AlphaFoldDB" id="A0A3B1DQ11"/>
<protein>
    <submittedName>
        <fullName evidence="1">Uncharacterized protein</fullName>
    </submittedName>
</protein>
<name>A0A3B1DQ11_9ZZZZ</name>
<sequence>MLALLRDASMTPKIYSRAPVLLFFAIRQTPKGLAVLVEQPSLERFLL</sequence>
<proteinExistence type="predicted"/>
<gene>
    <name evidence="1" type="ORF">MNBD_PLANCTO02-900</name>
</gene>
<evidence type="ECO:0000313" key="1">
    <source>
        <dbReference type="EMBL" id="VAX40941.1"/>
    </source>
</evidence>
<dbReference type="EMBL" id="UOGL01000497">
    <property type="protein sequence ID" value="VAX40941.1"/>
    <property type="molecule type" value="Genomic_DNA"/>
</dbReference>
<organism evidence="1">
    <name type="scientific">hydrothermal vent metagenome</name>
    <dbReference type="NCBI Taxonomy" id="652676"/>
    <lineage>
        <taxon>unclassified sequences</taxon>
        <taxon>metagenomes</taxon>
        <taxon>ecological metagenomes</taxon>
    </lineage>
</organism>
<accession>A0A3B1DQ11</accession>